<reference evidence="4 5" key="1">
    <citation type="submission" date="2019-05" db="EMBL/GenBank/DDBJ databases">
        <title>Erythrobacter marisflavi sp. nov., isolated from isolated from water of an estuary environment.</title>
        <authorList>
            <person name="Yoon J.-H."/>
        </authorList>
    </citation>
    <scope>NUCLEOTIDE SEQUENCE [LARGE SCALE GENOMIC DNA]</scope>
    <source>
        <strain evidence="4 5">KEM-5</strain>
    </source>
</reference>
<dbReference type="InterPro" id="IPR036226">
    <property type="entry name" value="LipOase_C_sf"/>
</dbReference>
<sequence length="191" mass="21031">MFAYVTVYYDGDEAVAQDSELSQWAIAVAGEGKLKGFPDPQTVGDLVAICTMIIFTASAQHAAVNFPQKAIMEYAPAVTGAAWQPVPASFDGLTKQKWLALIPTQAEAIEQLKVLYLLGSLYYRPLGCYKSPDKPYPDWFTDPRIVGAGGPLPEFQSALQTVEQEIVARNSERRWPYPFLQPSLIPTSTNI</sequence>
<gene>
    <name evidence="4" type="ORF">FEV51_02505</name>
</gene>
<dbReference type="EMBL" id="VCAO01000001">
    <property type="protein sequence ID" value="TMM50084.1"/>
    <property type="molecule type" value="Genomic_DNA"/>
</dbReference>
<dbReference type="PANTHER" id="PTHR11771">
    <property type="entry name" value="LIPOXYGENASE"/>
    <property type="match status" value="1"/>
</dbReference>
<dbReference type="AlphaFoldDB" id="A0A5S3P9B3"/>
<organism evidence="4 5">
    <name type="scientific">Qipengyuania marisflavi</name>
    <dbReference type="NCBI Taxonomy" id="2486356"/>
    <lineage>
        <taxon>Bacteria</taxon>
        <taxon>Pseudomonadati</taxon>
        <taxon>Pseudomonadota</taxon>
        <taxon>Alphaproteobacteria</taxon>
        <taxon>Sphingomonadales</taxon>
        <taxon>Erythrobacteraceae</taxon>
        <taxon>Qipengyuania</taxon>
    </lineage>
</organism>
<evidence type="ECO:0000259" key="3">
    <source>
        <dbReference type="PROSITE" id="PS51393"/>
    </source>
</evidence>
<feature type="domain" description="Lipoxygenase" evidence="3">
    <location>
        <begin position="1"/>
        <end position="191"/>
    </location>
</feature>
<keyword evidence="5" id="KW-1185">Reference proteome</keyword>
<evidence type="ECO:0000256" key="2">
    <source>
        <dbReference type="ARBA" id="ARBA00023002"/>
    </source>
</evidence>
<evidence type="ECO:0000313" key="4">
    <source>
        <dbReference type="EMBL" id="TMM50084.1"/>
    </source>
</evidence>
<dbReference type="SUPFAM" id="SSF48484">
    <property type="entry name" value="Lipoxigenase"/>
    <property type="match status" value="1"/>
</dbReference>
<comment type="caution">
    <text evidence="4">The sequence shown here is derived from an EMBL/GenBank/DDBJ whole genome shotgun (WGS) entry which is preliminary data.</text>
</comment>
<dbReference type="Proteomes" id="UP000309668">
    <property type="component" value="Unassembled WGS sequence"/>
</dbReference>
<dbReference type="Gene3D" id="1.20.245.10">
    <property type="entry name" value="Lipoxygenase-1, Domain 5"/>
    <property type="match status" value="1"/>
</dbReference>
<dbReference type="InterPro" id="IPR013819">
    <property type="entry name" value="LipOase_C"/>
</dbReference>
<dbReference type="InterPro" id="IPR000907">
    <property type="entry name" value="LipOase"/>
</dbReference>
<dbReference type="GO" id="GO:0034440">
    <property type="term" value="P:lipid oxidation"/>
    <property type="evidence" value="ECO:0007669"/>
    <property type="project" value="InterPro"/>
</dbReference>
<dbReference type="GO" id="GO:0016702">
    <property type="term" value="F:oxidoreductase activity, acting on single donors with incorporation of molecular oxygen, incorporation of two atoms of oxygen"/>
    <property type="evidence" value="ECO:0007669"/>
    <property type="project" value="InterPro"/>
</dbReference>
<proteinExistence type="predicted"/>
<accession>A0A5S3P9B3</accession>
<keyword evidence="1" id="KW-0479">Metal-binding</keyword>
<dbReference type="PROSITE" id="PS51393">
    <property type="entry name" value="LIPOXYGENASE_3"/>
    <property type="match status" value="1"/>
</dbReference>
<name>A0A5S3P9B3_9SPHN</name>
<dbReference type="GO" id="GO:0046872">
    <property type="term" value="F:metal ion binding"/>
    <property type="evidence" value="ECO:0007669"/>
    <property type="project" value="UniProtKB-KW"/>
</dbReference>
<protein>
    <recommendedName>
        <fullName evidence="3">Lipoxygenase domain-containing protein</fullName>
    </recommendedName>
</protein>
<dbReference type="OrthoDB" id="5912511at2"/>
<keyword evidence="2" id="KW-0560">Oxidoreductase</keyword>
<evidence type="ECO:0000313" key="5">
    <source>
        <dbReference type="Proteomes" id="UP000309668"/>
    </source>
</evidence>
<evidence type="ECO:0000256" key="1">
    <source>
        <dbReference type="ARBA" id="ARBA00022723"/>
    </source>
</evidence>
<dbReference type="Pfam" id="PF00305">
    <property type="entry name" value="Lipoxygenase"/>
    <property type="match status" value="1"/>
</dbReference>